<reference evidence="1 2" key="1">
    <citation type="journal article" date="2021" name="Hortic Res">
        <title>Chromosome-scale assembly of the Dendrobium chrysotoxum genome enhances the understanding of orchid evolution.</title>
        <authorList>
            <person name="Zhang Y."/>
            <person name="Zhang G.Q."/>
            <person name="Zhang D."/>
            <person name="Liu X.D."/>
            <person name="Xu X.Y."/>
            <person name="Sun W.H."/>
            <person name="Yu X."/>
            <person name="Zhu X."/>
            <person name="Wang Z.W."/>
            <person name="Zhao X."/>
            <person name="Zhong W.Y."/>
            <person name="Chen H."/>
            <person name="Yin W.L."/>
            <person name="Huang T."/>
            <person name="Niu S.C."/>
            <person name="Liu Z.J."/>
        </authorList>
    </citation>
    <scope>NUCLEOTIDE SEQUENCE [LARGE SCALE GENOMIC DNA]</scope>
    <source>
        <strain evidence="1">Lindl</strain>
    </source>
</reference>
<sequence>MRFAARIPIVIISWKPMLSVPRYFAGAISDRYTGTDCKIQTKTRAFPSELQFIHNVNKTIYV</sequence>
<dbReference type="Proteomes" id="UP000775213">
    <property type="component" value="Unassembled WGS sequence"/>
</dbReference>
<dbReference type="AlphaFoldDB" id="A0AAV7GFB8"/>
<proteinExistence type="predicted"/>
<comment type="caution">
    <text evidence="1">The sequence shown here is derived from an EMBL/GenBank/DDBJ whole genome shotgun (WGS) entry which is preliminary data.</text>
</comment>
<dbReference type="EMBL" id="JAGFBR010000015">
    <property type="protein sequence ID" value="KAH0454507.1"/>
    <property type="molecule type" value="Genomic_DNA"/>
</dbReference>
<accession>A0AAV7GFB8</accession>
<protein>
    <submittedName>
        <fullName evidence="1">Uncharacterized protein</fullName>
    </submittedName>
</protein>
<evidence type="ECO:0000313" key="1">
    <source>
        <dbReference type="EMBL" id="KAH0454507.1"/>
    </source>
</evidence>
<organism evidence="1 2">
    <name type="scientific">Dendrobium chrysotoxum</name>
    <name type="common">Orchid</name>
    <dbReference type="NCBI Taxonomy" id="161865"/>
    <lineage>
        <taxon>Eukaryota</taxon>
        <taxon>Viridiplantae</taxon>
        <taxon>Streptophyta</taxon>
        <taxon>Embryophyta</taxon>
        <taxon>Tracheophyta</taxon>
        <taxon>Spermatophyta</taxon>
        <taxon>Magnoliopsida</taxon>
        <taxon>Liliopsida</taxon>
        <taxon>Asparagales</taxon>
        <taxon>Orchidaceae</taxon>
        <taxon>Epidendroideae</taxon>
        <taxon>Malaxideae</taxon>
        <taxon>Dendrobiinae</taxon>
        <taxon>Dendrobium</taxon>
    </lineage>
</organism>
<gene>
    <name evidence="1" type="ORF">IEQ34_016431</name>
</gene>
<keyword evidence="2" id="KW-1185">Reference proteome</keyword>
<evidence type="ECO:0000313" key="2">
    <source>
        <dbReference type="Proteomes" id="UP000775213"/>
    </source>
</evidence>
<name>A0AAV7GFB8_DENCH</name>